<dbReference type="Gene3D" id="2.60.34.10">
    <property type="entry name" value="Substrate Binding Domain Of DNAk, Chain A, domain 1"/>
    <property type="match status" value="1"/>
</dbReference>
<dbReference type="PANTHER" id="PTHR19375">
    <property type="entry name" value="HEAT SHOCK PROTEIN 70KDA"/>
    <property type="match status" value="1"/>
</dbReference>
<dbReference type="PROSITE" id="PS00297">
    <property type="entry name" value="HSP70_1"/>
    <property type="match status" value="1"/>
</dbReference>
<reference evidence="5" key="1">
    <citation type="journal article" date="2013" name="Genetics">
        <title>The draft genome and transcriptome of Panagrellus redivivus are shaped by the harsh demands of a free-living lifestyle.</title>
        <authorList>
            <person name="Srinivasan J."/>
            <person name="Dillman A.R."/>
            <person name="Macchietto M.G."/>
            <person name="Heikkinen L."/>
            <person name="Lakso M."/>
            <person name="Fracchia K.M."/>
            <person name="Antoshechkin I."/>
            <person name="Mortazavi A."/>
            <person name="Wong G."/>
            <person name="Sternberg P.W."/>
        </authorList>
    </citation>
    <scope>NUCLEOTIDE SEQUENCE [LARGE SCALE GENOMIC DNA]</scope>
    <source>
        <strain evidence="5">MT8872</strain>
    </source>
</reference>
<keyword evidence="3 4" id="KW-0067">ATP-binding</keyword>
<dbReference type="FunFam" id="3.30.30.30:FF:000005">
    <property type="entry name" value="Heat shock protein ssb1"/>
    <property type="match status" value="1"/>
</dbReference>
<evidence type="ECO:0000256" key="4">
    <source>
        <dbReference type="RuleBase" id="RU003322"/>
    </source>
</evidence>
<keyword evidence="2 4" id="KW-0547">Nucleotide-binding</keyword>
<dbReference type="InterPro" id="IPR029047">
    <property type="entry name" value="HSP70_peptide-bd_sf"/>
</dbReference>
<evidence type="ECO:0000313" key="5">
    <source>
        <dbReference type="Proteomes" id="UP000492821"/>
    </source>
</evidence>
<dbReference type="Gene3D" id="3.90.640.10">
    <property type="entry name" value="Actin, Chain A, domain 4"/>
    <property type="match status" value="1"/>
</dbReference>
<keyword evidence="5" id="KW-1185">Reference proteome</keyword>
<dbReference type="InterPro" id="IPR018181">
    <property type="entry name" value="Heat_shock_70_CS"/>
</dbReference>
<dbReference type="SUPFAM" id="SSF53067">
    <property type="entry name" value="Actin-like ATPase domain"/>
    <property type="match status" value="2"/>
</dbReference>
<protein>
    <submittedName>
        <fullName evidence="6">Heat shock 70 kDa protein 14</fullName>
    </submittedName>
</protein>
<evidence type="ECO:0000256" key="1">
    <source>
        <dbReference type="ARBA" id="ARBA00007381"/>
    </source>
</evidence>
<proteinExistence type="inferred from homology"/>
<dbReference type="GO" id="GO:0006950">
    <property type="term" value="P:response to stress"/>
    <property type="evidence" value="ECO:0007669"/>
    <property type="project" value="UniProtKB-ARBA"/>
</dbReference>
<dbReference type="PRINTS" id="PR00301">
    <property type="entry name" value="HEATSHOCK70"/>
</dbReference>
<dbReference type="InterPro" id="IPR043129">
    <property type="entry name" value="ATPase_NBD"/>
</dbReference>
<dbReference type="GO" id="GO:0140662">
    <property type="term" value="F:ATP-dependent protein folding chaperone"/>
    <property type="evidence" value="ECO:0007669"/>
    <property type="project" value="InterPro"/>
</dbReference>
<comment type="similarity">
    <text evidence="1 4">Belongs to the heat shock protein 70 family.</text>
</comment>
<dbReference type="WBParaSite" id="Pan_g13106.t1">
    <property type="protein sequence ID" value="Pan_g13106.t1"/>
    <property type="gene ID" value="Pan_g13106"/>
</dbReference>
<sequence>MVKAIGIDLGTSKCCVGVFRNGKVEIIPDKFGNKIVSSSVFFAYNGLAFDSCGINVKPGNTIFAVLRLMGRQFEDPVVQSNRKYLPFSIYPTSKGRLTIEVDGKRFYPEEIVAMLLVRLKQSADAFLEADVKDVVITTSGQLGLRFRRAIFDAAEIAGLNVLRIINSSTAAAIGHFSGGRDAATIDAVPAPPAATNVHVVKKKPLDKWNTLIFDLGAGALDVSVVLVRDGKWKVVSTVSDAQIGGEDVKNRLFEHFEAELKRKYAFIRTGSQFDYCRRTRERFLATSMRVKHKLSTDTEAVASFGHLFGTTENFKVTINRSFFDGLCFDMFQRVVKVVRDALLQAWIDHDMIDEVIILGGSSRIHTVERMISEMFAGKEITKLVNPEQVAATGAAIYAALLSGDEPEAGKDVSNQDVLHRSLGICCNGQTYMHTIIEPGTAIPVKKTETVSVKYDDNNEISVKVYEGDKNESTKNLNFLCEVKLNGIPLLPNHFAAIQVTFEVDAKGALTVCAHDKATDKSEGATFPDEDSCFSEEEKKVMISTHKNLMHDLQIKRQRISAMSRLETMITSIEANKRKRKMEEQAEHEVYKQVKKTFNWLEGNEVPKSDEFGRRLKLAEDLNRSFGSQFSSGT</sequence>
<dbReference type="Proteomes" id="UP000492821">
    <property type="component" value="Unassembled WGS sequence"/>
</dbReference>
<evidence type="ECO:0000256" key="2">
    <source>
        <dbReference type="ARBA" id="ARBA00022741"/>
    </source>
</evidence>
<name>A0A7E4UUS1_PANRE</name>
<evidence type="ECO:0000313" key="6">
    <source>
        <dbReference type="WBParaSite" id="Pan_g13106.t1"/>
    </source>
</evidence>
<dbReference type="InterPro" id="IPR013126">
    <property type="entry name" value="Hsp_70_fam"/>
</dbReference>
<dbReference type="Pfam" id="PF00012">
    <property type="entry name" value="HSP70"/>
    <property type="match status" value="1"/>
</dbReference>
<dbReference type="Gene3D" id="3.30.420.40">
    <property type="match status" value="2"/>
</dbReference>
<reference evidence="6" key="2">
    <citation type="submission" date="2020-10" db="UniProtKB">
        <authorList>
            <consortium name="WormBaseParasite"/>
        </authorList>
    </citation>
    <scope>IDENTIFICATION</scope>
</reference>
<organism evidence="5 6">
    <name type="scientific">Panagrellus redivivus</name>
    <name type="common">Microworm</name>
    <dbReference type="NCBI Taxonomy" id="6233"/>
    <lineage>
        <taxon>Eukaryota</taxon>
        <taxon>Metazoa</taxon>
        <taxon>Ecdysozoa</taxon>
        <taxon>Nematoda</taxon>
        <taxon>Chromadorea</taxon>
        <taxon>Rhabditida</taxon>
        <taxon>Tylenchina</taxon>
        <taxon>Panagrolaimomorpha</taxon>
        <taxon>Panagrolaimoidea</taxon>
        <taxon>Panagrolaimidae</taxon>
        <taxon>Panagrellus</taxon>
    </lineage>
</organism>
<dbReference type="SUPFAM" id="SSF100920">
    <property type="entry name" value="Heat shock protein 70kD (HSP70), peptide-binding domain"/>
    <property type="match status" value="1"/>
</dbReference>
<accession>A0A7E4UUS1</accession>
<dbReference type="GO" id="GO:0005524">
    <property type="term" value="F:ATP binding"/>
    <property type="evidence" value="ECO:0007669"/>
    <property type="project" value="UniProtKB-KW"/>
</dbReference>
<evidence type="ECO:0000256" key="3">
    <source>
        <dbReference type="ARBA" id="ARBA00022840"/>
    </source>
</evidence>
<dbReference type="AlphaFoldDB" id="A0A7E4UUS1"/>
<dbReference type="Gene3D" id="3.30.30.30">
    <property type="match status" value="1"/>
</dbReference>